<keyword evidence="3" id="KW-1185">Reference proteome</keyword>
<proteinExistence type="predicted"/>
<accession>A0A4P6XG04</accession>
<evidence type="ECO:0000313" key="3">
    <source>
        <dbReference type="Proteomes" id="UP000292447"/>
    </source>
</evidence>
<sequence>MFARAKCSPQSANVTSPRAWGRWGIRERQNHRASRSACTDALAGDKRSQNANYSAEPQAASKCYKLEVSWDLGNTNTTEKLWAVFDFDSWIIAKAAKKRRGYRKIKTLNRRAMCSPAYLQRGARGDKRGPLYSIWWCGNLRSQCLRGLCSKSGQDPNVRGFMMSDATAEAGNIDGCREARKK</sequence>
<reference evidence="3" key="1">
    <citation type="submission" date="2019-03" db="EMBL/GenBank/DDBJ databases">
        <title>Snf2 controls pulcherriminic acid biosynthesis and connects pigmentation and antifungal activity of the yeast Metschnikowia pulcherrima.</title>
        <authorList>
            <person name="Gore-Lloyd D."/>
            <person name="Sumann I."/>
            <person name="Brachmann A.O."/>
            <person name="Schneeberger K."/>
            <person name="Ortiz-Merino R.A."/>
            <person name="Moreno-Beltran M."/>
            <person name="Schlaefli M."/>
            <person name="Kirner P."/>
            <person name="Santos Kron A."/>
            <person name="Wolfe K.H."/>
            <person name="Piel J."/>
            <person name="Ahrens C.H."/>
            <person name="Henk D."/>
            <person name="Freimoser F.M."/>
        </authorList>
    </citation>
    <scope>NUCLEOTIDE SEQUENCE [LARGE SCALE GENOMIC DNA]</scope>
    <source>
        <strain evidence="3">APC 1.2</strain>
    </source>
</reference>
<protein>
    <submittedName>
        <fullName evidence="2">Uncharacterized protein</fullName>
    </submittedName>
</protein>
<dbReference type="Proteomes" id="UP000292447">
    <property type="component" value="Chromosome I"/>
</dbReference>
<dbReference type="EMBL" id="CP034456">
    <property type="protein sequence ID" value="QBM85589.1"/>
    <property type="molecule type" value="Genomic_DNA"/>
</dbReference>
<organism evidence="2 3">
    <name type="scientific">Metschnikowia aff. pulcherrima</name>
    <dbReference type="NCBI Taxonomy" id="2163413"/>
    <lineage>
        <taxon>Eukaryota</taxon>
        <taxon>Fungi</taxon>
        <taxon>Dikarya</taxon>
        <taxon>Ascomycota</taxon>
        <taxon>Saccharomycotina</taxon>
        <taxon>Pichiomycetes</taxon>
        <taxon>Metschnikowiaceae</taxon>
        <taxon>Metschnikowia</taxon>
    </lineage>
</organism>
<name>A0A4P6XG04_9ASCO</name>
<dbReference type="AlphaFoldDB" id="A0A4P6XG04"/>
<gene>
    <name evidence="2" type="ORF">METSCH_A02110</name>
</gene>
<feature type="region of interest" description="Disordered" evidence="1">
    <location>
        <begin position="1"/>
        <end position="25"/>
    </location>
</feature>
<evidence type="ECO:0000313" key="2">
    <source>
        <dbReference type="EMBL" id="QBM85589.1"/>
    </source>
</evidence>
<evidence type="ECO:0000256" key="1">
    <source>
        <dbReference type="SAM" id="MobiDB-lite"/>
    </source>
</evidence>